<dbReference type="EMBL" id="BMFU01000006">
    <property type="protein sequence ID" value="GGH63167.1"/>
    <property type="molecule type" value="Genomic_DNA"/>
</dbReference>
<dbReference type="PANTHER" id="PTHR30328">
    <property type="entry name" value="TRANSCRIPTIONAL REPRESSOR"/>
    <property type="match status" value="1"/>
</dbReference>
<sequence>MDKNNETKEIILQTALEMIKQEGFEKITIRSIAQRSNTNVSLVNYYFGSKDKLISEVIQILLSGFQESFEVLDDFTLPPEQRLKRFLLHYVQGIEQYPELLSRVITMGANLFASQQEYGKFMRMIGFDKIKSLLKELTNEQDQDILMMMVMQVFGAVFMPALMRQTLEAGSGIEMKPAERQIDLLLERYFSENKM</sequence>
<proteinExistence type="predicted"/>
<dbReference type="Proteomes" id="UP000652153">
    <property type="component" value="Unassembled WGS sequence"/>
</dbReference>
<dbReference type="InterPro" id="IPR001647">
    <property type="entry name" value="HTH_TetR"/>
</dbReference>
<dbReference type="InterPro" id="IPR009057">
    <property type="entry name" value="Homeodomain-like_sf"/>
</dbReference>
<dbReference type="PRINTS" id="PR00455">
    <property type="entry name" value="HTHTETR"/>
</dbReference>
<keyword evidence="5" id="KW-1185">Reference proteome</keyword>
<evidence type="ECO:0000256" key="1">
    <source>
        <dbReference type="ARBA" id="ARBA00023125"/>
    </source>
</evidence>
<accession>A0ABQ1ZI34</accession>
<dbReference type="Pfam" id="PF00440">
    <property type="entry name" value="TetR_N"/>
    <property type="match status" value="1"/>
</dbReference>
<dbReference type="PANTHER" id="PTHR30328:SF54">
    <property type="entry name" value="HTH-TYPE TRANSCRIPTIONAL REPRESSOR SCO4008"/>
    <property type="match status" value="1"/>
</dbReference>
<dbReference type="RefSeq" id="WP_268237066.1">
    <property type="nucleotide sequence ID" value="NZ_BMFU01000006.1"/>
</dbReference>
<name>A0ABQ1ZI34_9BACL</name>
<evidence type="ECO:0000256" key="2">
    <source>
        <dbReference type="PROSITE-ProRule" id="PRU00335"/>
    </source>
</evidence>
<dbReference type="InterPro" id="IPR050109">
    <property type="entry name" value="HTH-type_TetR-like_transc_reg"/>
</dbReference>
<dbReference type="SUPFAM" id="SSF46689">
    <property type="entry name" value="Homeodomain-like"/>
    <property type="match status" value="1"/>
</dbReference>
<evidence type="ECO:0000259" key="3">
    <source>
        <dbReference type="PROSITE" id="PS50977"/>
    </source>
</evidence>
<feature type="DNA-binding region" description="H-T-H motif" evidence="2">
    <location>
        <begin position="28"/>
        <end position="47"/>
    </location>
</feature>
<dbReference type="PROSITE" id="PS50977">
    <property type="entry name" value="HTH_TETR_2"/>
    <property type="match status" value="1"/>
</dbReference>
<reference evidence="5" key="1">
    <citation type="journal article" date="2019" name="Int. J. Syst. Evol. Microbiol.">
        <title>The Global Catalogue of Microorganisms (GCM) 10K type strain sequencing project: providing services to taxonomists for standard genome sequencing and annotation.</title>
        <authorList>
            <consortium name="The Broad Institute Genomics Platform"/>
            <consortium name="The Broad Institute Genome Sequencing Center for Infectious Disease"/>
            <person name="Wu L."/>
            <person name="Ma J."/>
        </authorList>
    </citation>
    <scope>NUCLEOTIDE SEQUENCE [LARGE SCALE GENOMIC DNA]</scope>
    <source>
        <strain evidence="5">CGMCC 1.12770</strain>
    </source>
</reference>
<feature type="domain" description="HTH tetR-type" evidence="3">
    <location>
        <begin position="5"/>
        <end position="65"/>
    </location>
</feature>
<comment type="caution">
    <text evidence="4">The sequence shown here is derived from an EMBL/GenBank/DDBJ whole genome shotgun (WGS) entry which is preliminary data.</text>
</comment>
<protein>
    <recommendedName>
        <fullName evidence="3">HTH tetR-type domain-containing protein</fullName>
    </recommendedName>
</protein>
<gene>
    <name evidence="4" type="ORF">GCM10008014_40330</name>
</gene>
<organism evidence="4 5">
    <name type="scientific">Paenibacillus silvae</name>
    <dbReference type="NCBI Taxonomy" id="1325358"/>
    <lineage>
        <taxon>Bacteria</taxon>
        <taxon>Bacillati</taxon>
        <taxon>Bacillota</taxon>
        <taxon>Bacilli</taxon>
        <taxon>Bacillales</taxon>
        <taxon>Paenibacillaceae</taxon>
        <taxon>Paenibacillus</taxon>
    </lineage>
</organism>
<evidence type="ECO:0000313" key="5">
    <source>
        <dbReference type="Proteomes" id="UP000652153"/>
    </source>
</evidence>
<dbReference type="Gene3D" id="1.10.357.10">
    <property type="entry name" value="Tetracycline Repressor, domain 2"/>
    <property type="match status" value="1"/>
</dbReference>
<keyword evidence="1 2" id="KW-0238">DNA-binding</keyword>
<evidence type="ECO:0000313" key="4">
    <source>
        <dbReference type="EMBL" id="GGH63167.1"/>
    </source>
</evidence>